<dbReference type="GO" id="GO:0012505">
    <property type="term" value="C:endomembrane system"/>
    <property type="evidence" value="ECO:0007669"/>
    <property type="project" value="UniProtKB-SubCell"/>
</dbReference>
<keyword evidence="9 14" id="KW-0863">Zinc-finger</keyword>
<comment type="subcellular location">
    <subcellularLocation>
        <location evidence="2">Endomembrane system</location>
        <topology evidence="2">Multi-pass membrane protein</topology>
    </subcellularLocation>
</comment>
<evidence type="ECO:0000256" key="4">
    <source>
        <dbReference type="ARBA" id="ARBA00012483"/>
    </source>
</evidence>
<dbReference type="InterPro" id="IPR013083">
    <property type="entry name" value="Znf_RING/FYVE/PHD"/>
</dbReference>
<feature type="compositionally biased region" description="Low complexity" evidence="15">
    <location>
        <begin position="284"/>
        <end position="301"/>
    </location>
</feature>
<dbReference type="PANTHER" id="PTHR22763:SF162">
    <property type="entry name" value="TRANSMEMBRANE E3 UBIQUITIN-PROTEIN LIGASE 1"/>
    <property type="match status" value="1"/>
</dbReference>
<name>A0A7S4EIY9_9STRA</name>
<feature type="transmembrane region" description="Helical" evidence="16">
    <location>
        <begin position="838"/>
        <end position="857"/>
    </location>
</feature>
<feature type="transmembrane region" description="Helical" evidence="16">
    <location>
        <begin position="776"/>
        <end position="795"/>
    </location>
</feature>
<reference evidence="18" key="1">
    <citation type="submission" date="2021-01" db="EMBL/GenBank/DDBJ databases">
        <authorList>
            <person name="Corre E."/>
            <person name="Pelletier E."/>
            <person name="Niang G."/>
            <person name="Scheremetjew M."/>
            <person name="Finn R."/>
            <person name="Kale V."/>
            <person name="Holt S."/>
            <person name="Cochrane G."/>
            <person name="Meng A."/>
            <person name="Brown T."/>
            <person name="Cohen L."/>
        </authorList>
    </citation>
    <scope>NUCLEOTIDE SEQUENCE</scope>
    <source>
        <strain evidence="18">10249 10 AB</strain>
    </source>
</reference>
<evidence type="ECO:0000256" key="10">
    <source>
        <dbReference type="ARBA" id="ARBA00022786"/>
    </source>
</evidence>
<evidence type="ECO:0000256" key="15">
    <source>
        <dbReference type="SAM" id="MobiDB-lite"/>
    </source>
</evidence>
<keyword evidence="7" id="KW-0479">Metal-binding</keyword>
<evidence type="ECO:0000256" key="5">
    <source>
        <dbReference type="ARBA" id="ARBA00022679"/>
    </source>
</evidence>
<evidence type="ECO:0000256" key="1">
    <source>
        <dbReference type="ARBA" id="ARBA00000900"/>
    </source>
</evidence>
<dbReference type="InterPro" id="IPR021319">
    <property type="entry name" value="DUF2921"/>
</dbReference>
<evidence type="ECO:0000256" key="2">
    <source>
        <dbReference type="ARBA" id="ARBA00004127"/>
    </source>
</evidence>
<comment type="pathway">
    <text evidence="3">Protein modification; protein ubiquitination.</text>
</comment>
<feature type="region of interest" description="Disordered" evidence="15">
    <location>
        <begin position="263"/>
        <end position="301"/>
    </location>
</feature>
<evidence type="ECO:0000256" key="7">
    <source>
        <dbReference type="ARBA" id="ARBA00022723"/>
    </source>
</evidence>
<comment type="catalytic activity">
    <reaction evidence="1">
        <text>S-ubiquitinyl-[E2 ubiquitin-conjugating enzyme]-L-cysteine + [acceptor protein]-L-lysine = [E2 ubiquitin-conjugating enzyme]-L-cysteine + N(6)-ubiquitinyl-[acceptor protein]-L-lysine.</text>
        <dbReference type="EC" id="2.3.2.27"/>
    </reaction>
</comment>
<dbReference type="Pfam" id="PF13639">
    <property type="entry name" value="zf-RING_2"/>
    <property type="match status" value="1"/>
</dbReference>
<dbReference type="GO" id="GO:0008270">
    <property type="term" value="F:zinc ion binding"/>
    <property type="evidence" value="ECO:0007669"/>
    <property type="project" value="UniProtKB-KW"/>
</dbReference>
<evidence type="ECO:0000259" key="17">
    <source>
        <dbReference type="PROSITE" id="PS50089"/>
    </source>
</evidence>
<dbReference type="GO" id="GO:0043161">
    <property type="term" value="P:proteasome-mediated ubiquitin-dependent protein catabolic process"/>
    <property type="evidence" value="ECO:0007669"/>
    <property type="project" value="TreeGrafter"/>
</dbReference>
<proteinExistence type="predicted"/>
<evidence type="ECO:0000256" key="16">
    <source>
        <dbReference type="SAM" id="Phobius"/>
    </source>
</evidence>
<feature type="domain" description="RING-type" evidence="17">
    <location>
        <begin position="1097"/>
        <end position="1140"/>
    </location>
</feature>
<organism evidence="18">
    <name type="scientific">Pseudo-nitzschia australis</name>
    <dbReference type="NCBI Taxonomy" id="44445"/>
    <lineage>
        <taxon>Eukaryota</taxon>
        <taxon>Sar</taxon>
        <taxon>Stramenopiles</taxon>
        <taxon>Ochrophyta</taxon>
        <taxon>Bacillariophyta</taxon>
        <taxon>Bacillariophyceae</taxon>
        <taxon>Bacillariophycidae</taxon>
        <taxon>Bacillariales</taxon>
        <taxon>Bacillariaceae</taxon>
        <taxon>Pseudo-nitzschia</taxon>
    </lineage>
</organism>
<keyword evidence="13 16" id="KW-0472">Membrane</keyword>
<feature type="transmembrane region" description="Helical" evidence="16">
    <location>
        <begin position="939"/>
        <end position="958"/>
    </location>
</feature>
<dbReference type="PANTHER" id="PTHR22763">
    <property type="entry name" value="RING ZINC FINGER PROTEIN"/>
    <property type="match status" value="1"/>
</dbReference>
<sequence>MDNINSVQADMELHRARRTQDRSIEDIVLHGNHSRVHRLIKKNNDSDIDREIRTWAKEQKSIQTRVIYEQLLKDLVLEQPDGSFVKVLVASKSNNEAITIVDDASKILLHTASTSASTSATNTNTNTNTNNNNNKKNKTMEQDDELKAAMKKFDEFQDDEHEVWHYPWNATGYYRGDWKVIDRNKHHLSSSPSAGGDVVAVANANAKGSGSTISSSKSSSKASNQTFHLLSPVEAEIPLLQHLQNQLDPSIGLHILPPGMELKLSRSSSTDEEVVSTTSRRRTPGSSDSTNMNTNTNTKINMNDGAFALRGSSRPKVSTSSPLPAKVLLTKTSGKIAFQLYSKAVPAMKELSLIDGYMKVYDSNTVGYSTRRDVFLRVHGVLLHSLGKLSLVANPRSMGRAALLVSDKDNDSDSDSTENTPDGNEKHDGKQNKMKSKTNSNSASELGDETEGDRRRLQELLSLPTTADDETKTIFDDKRVEEIRNHALKLFHTNRDDNIDLSVHKRIWTESDDPSTSATEHDFHKEYISSHHSIKEQDTITDPYTHTHTHTIEEMLKRRQQQRRRLDEVNNTPDLTIGTAPTNAAAIRGAEIEIGSESKIDSDKMPNRIYSKHVVPFPFAWDDEEQSQQSYLPVSVRSITAQEQSLEVNAGSCEFEINMDVQEEKWTIGQWKNLISKYMEHEMLGSTLGAKLKQGSVAAATYDEDKAYDDSQNKRTFKKSSISSSSESSKSRKRARMEQAWVMTINGTIVSPNCDFVASVNTTAIRTDWETTTGKAVNYSFCMMIVCLTQIVLLLRQLLHTQAQSAAIRVSLLCIGWQTVVDALLCLVHIYLSLAMQPLFTAFASVAFFKLLIFCVIEMKYMAIIIQARNASNGGNSIELLRRQIAMLHLRFYVALLGSCLGFFYSENYRTIYMLLLYSFWVPQIVHNVVTEAKKPMNLYYIYGMSITRLMAPLYMFAVHKNFLKEIYPESPTNVFMCQLLVLWVGTQAGILDGQRRWGARFFIPAQFLPPKYDYNRPIPASVLPSNDEIGTLSEQLQKEREVPKTEVRPLLVQKTELSSRGGVARNRKEGKRVKGETGMTAETVTEVPRNSPCIECIICYSEIDTIDRTSYMIAPCNHVFHKDCLVQWMEVKMECPICRHHLPAL</sequence>
<evidence type="ECO:0000313" key="18">
    <source>
        <dbReference type="EMBL" id="CAE0716193.1"/>
    </source>
</evidence>
<keyword evidence="6 16" id="KW-0812">Transmembrane</keyword>
<dbReference type="InterPro" id="IPR050731">
    <property type="entry name" value="HRD1_E3_ubiq-ligases"/>
</dbReference>
<dbReference type="InterPro" id="IPR001841">
    <property type="entry name" value="Znf_RING"/>
</dbReference>
<feature type="transmembrane region" description="Helical" evidence="16">
    <location>
        <begin position="912"/>
        <end position="930"/>
    </location>
</feature>
<dbReference type="EC" id="2.3.2.27" evidence="4"/>
<dbReference type="Gene3D" id="3.30.40.10">
    <property type="entry name" value="Zinc/RING finger domain, C3HC4 (zinc finger)"/>
    <property type="match status" value="1"/>
</dbReference>
<feature type="region of interest" description="Disordered" evidence="15">
    <location>
        <begin position="404"/>
        <end position="454"/>
    </location>
</feature>
<keyword evidence="11" id="KW-0862">Zinc</keyword>
<feature type="compositionally biased region" description="Low complexity" evidence="15">
    <location>
        <begin position="116"/>
        <end position="134"/>
    </location>
</feature>
<protein>
    <recommendedName>
        <fullName evidence="4">RING-type E3 ubiquitin transferase</fullName>
        <ecNumber evidence="4">2.3.2.27</ecNumber>
    </recommendedName>
</protein>
<evidence type="ECO:0000256" key="13">
    <source>
        <dbReference type="ARBA" id="ARBA00023136"/>
    </source>
</evidence>
<dbReference type="SMART" id="SM00184">
    <property type="entry name" value="RING"/>
    <property type="match status" value="1"/>
</dbReference>
<keyword evidence="5" id="KW-0808">Transferase</keyword>
<dbReference type="EMBL" id="HBIX01011915">
    <property type="protein sequence ID" value="CAE0716193.1"/>
    <property type="molecule type" value="Transcribed_RNA"/>
</dbReference>
<keyword evidence="12 16" id="KW-1133">Transmembrane helix</keyword>
<dbReference type="GO" id="GO:0061630">
    <property type="term" value="F:ubiquitin protein ligase activity"/>
    <property type="evidence" value="ECO:0007669"/>
    <property type="project" value="UniProtKB-EC"/>
</dbReference>
<evidence type="ECO:0000256" key="3">
    <source>
        <dbReference type="ARBA" id="ARBA00004906"/>
    </source>
</evidence>
<dbReference type="Pfam" id="PF11145">
    <property type="entry name" value="DUF2921"/>
    <property type="match status" value="1"/>
</dbReference>
<evidence type="ECO:0000256" key="14">
    <source>
        <dbReference type="PROSITE-ProRule" id="PRU00175"/>
    </source>
</evidence>
<gene>
    <name evidence="18" type="ORF">PAUS00366_LOCUS8945</name>
</gene>
<feature type="region of interest" description="Disordered" evidence="15">
    <location>
        <begin position="116"/>
        <end position="138"/>
    </location>
</feature>
<dbReference type="AlphaFoldDB" id="A0A7S4EIY9"/>
<dbReference type="InterPro" id="IPR011016">
    <property type="entry name" value="Znf_RING-CH"/>
</dbReference>
<keyword evidence="10" id="KW-0833">Ubl conjugation pathway</keyword>
<dbReference type="SMART" id="SM00744">
    <property type="entry name" value="RINGv"/>
    <property type="match status" value="1"/>
</dbReference>
<dbReference type="SUPFAM" id="SSF57850">
    <property type="entry name" value="RING/U-box"/>
    <property type="match status" value="1"/>
</dbReference>
<feature type="transmembrane region" description="Helical" evidence="16">
    <location>
        <begin position="807"/>
        <end position="832"/>
    </location>
</feature>
<feature type="transmembrane region" description="Helical" evidence="16">
    <location>
        <begin position="888"/>
        <end position="906"/>
    </location>
</feature>
<accession>A0A7S4EIY9</accession>
<evidence type="ECO:0000256" key="8">
    <source>
        <dbReference type="ARBA" id="ARBA00022729"/>
    </source>
</evidence>
<evidence type="ECO:0000256" key="11">
    <source>
        <dbReference type="ARBA" id="ARBA00022833"/>
    </source>
</evidence>
<keyword evidence="8" id="KW-0732">Signal</keyword>
<evidence type="ECO:0000256" key="6">
    <source>
        <dbReference type="ARBA" id="ARBA00022692"/>
    </source>
</evidence>
<evidence type="ECO:0000256" key="12">
    <source>
        <dbReference type="ARBA" id="ARBA00022989"/>
    </source>
</evidence>
<dbReference type="PROSITE" id="PS50089">
    <property type="entry name" value="ZF_RING_2"/>
    <property type="match status" value="1"/>
</dbReference>
<evidence type="ECO:0000256" key="9">
    <source>
        <dbReference type="ARBA" id="ARBA00022771"/>
    </source>
</evidence>